<reference evidence="1" key="1">
    <citation type="submission" date="2023-06" db="EMBL/GenBank/DDBJ databases">
        <authorList>
            <consortium name="Lawrence Berkeley National Laboratory"/>
            <person name="Ahrendt S."/>
            <person name="Sahu N."/>
            <person name="Indic B."/>
            <person name="Wong-Bajracharya J."/>
            <person name="Merenyi Z."/>
            <person name="Ke H.-M."/>
            <person name="Monk M."/>
            <person name="Kocsube S."/>
            <person name="Drula E."/>
            <person name="Lipzen A."/>
            <person name="Balint B."/>
            <person name="Henrissat B."/>
            <person name="Andreopoulos B."/>
            <person name="Martin F.M."/>
            <person name="Harder C.B."/>
            <person name="Rigling D."/>
            <person name="Ford K.L."/>
            <person name="Foster G.D."/>
            <person name="Pangilinan J."/>
            <person name="Papanicolaou A."/>
            <person name="Barry K."/>
            <person name="LaButti K."/>
            <person name="Viragh M."/>
            <person name="Koriabine M."/>
            <person name="Yan M."/>
            <person name="Riley R."/>
            <person name="Champramary S."/>
            <person name="Plett K.L."/>
            <person name="Tsai I.J."/>
            <person name="Slot J."/>
            <person name="Sipos G."/>
            <person name="Plett J."/>
            <person name="Nagy L.G."/>
            <person name="Grigoriev I.V."/>
        </authorList>
    </citation>
    <scope>NUCLEOTIDE SEQUENCE</scope>
    <source>
        <strain evidence="1">ICMP 16352</strain>
    </source>
</reference>
<gene>
    <name evidence="1" type="ORF">IW261DRAFT_921322</name>
</gene>
<dbReference type="SUPFAM" id="SSF48371">
    <property type="entry name" value="ARM repeat"/>
    <property type="match status" value="1"/>
</dbReference>
<dbReference type="EMBL" id="JAUEPR010000058">
    <property type="protein sequence ID" value="KAK0470797.1"/>
    <property type="molecule type" value="Genomic_DNA"/>
</dbReference>
<proteinExistence type="predicted"/>
<dbReference type="Proteomes" id="UP001175227">
    <property type="component" value="Unassembled WGS sequence"/>
</dbReference>
<comment type="caution">
    <text evidence="1">The sequence shown here is derived from an EMBL/GenBank/DDBJ whole genome shotgun (WGS) entry which is preliminary data.</text>
</comment>
<dbReference type="AlphaFoldDB" id="A0AA39NS12"/>
<evidence type="ECO:0000313" key="1">
    <source>
        <dbReference type="EMBL" id="KAK0470797.1"/>
    </source>
</evidence>
<protein>
    <submittedName>
        <fullName evidence="1">Uncharacterized protein</fullName>
    </submittedName>
</protein>
<sequence length="411" mass="46537">MSAMAAVTNIFGEAKRIREVHCTLLDDCFPNEWTRDNSRPLPGMESKVERLLRFELFIPHLMSAWYDHTGSPHYIEAADDKRLALAVQSNHAIQRSIRKPSDLPTSTAFFQRMISSASSPDLPPVIWLGLMGAAKGKAYYFPEEFEPNMLNMLSVFNKLTDKPSFPTTFTLALASIRYLLHRISLPSFDTDLEDTLMTVLIKFDRNVAFDKLPDEQIAAFSDLMEYAVTCSPVFQPEPEWRRAQAVLMAMYLSMVGVSSQCPRHNYGPTLRPLVEFLIIQYDAPYYDSVDFTFFNYMCDILGFGLGHGVQTVYDIFLNMDCLDVFRSHALRLSLVDVINGYVAGLATLHASVDSQRHLDYLHESENLFLACCVLTTNGWEDFSELCSAFAEMHQALLPVTICRNIQALASL</sequence>
<dbReference type="InterPro" id="IPR016024">
    <property type="entry name" value="ARM-type_fold"/>
</dbReference>
<keyword evidence="2" id="KW-1185">Reference proteome</keyword>
<accession>A0AA39NS12</accession>
<name>A0AA39NS12_9AGAR</name>
<evidence type="ECO:0000313" key="2">
    <source>
        <dbReference type="Proteomes" id="UP001175227"/>
    </source>
</evidence>
<organism evidence="1 2">
    <name type="scientific">Armillaria novae-zelandiae</name>
    <dbReference type="NCBI Taxonomy" id="153914"/>
    <lineage>
        <taxon>Eukaryota</taxon>
        <taxon>Fungi</taxon>
        <taxon>Dikarya</taxon>
        <taxon>Basidiomycota</taxon>
        <taxon>Agaricomycotina</taxon>
        <taxon>Agaricomycetes</taxon>
        <taxon>Agaricomycetidae</taxon>
        <taxon>Agaricales</taxon>
        <taxon>Marasmiineae</taxon>
        <taxon>Physalacriaceae</taxon>
        <taxon>Armillaria</taxon>
    </lineage>
</organism>